<dbReference type="AlphaFoldDB" id="A0A507QNZ1"/>
<feature type="transmembrane region" description="Helical" evidence="2">
    <location>
        <begin position="255"/>
        <end position="280"/>
    </location>
</feature>
<evidence type="ECO:0000256" key="2">
    <source>
        <dbReference type="SAM" id="Phobius"/>
    </source>
</evidence>
<protein>
    <submittedName>
        <fullName evidence="3">Uncharacterized protein</fullName>
    </submittedName>
</protein>
<feature type="compositionally biased region" description="Basic residues" evidence="1">
    <location>
        <begin position="367"/>
        <end position="379"/>
    </location>
</feature>
<keyword evidence="2" id="KW-0812">Transmembrane</keyword>
<feature type="compositionally biased region" description="Polar residues" evidence="1">
    <location>
        <begin position="333"/>
        <end position="356"/>
    </location>
</feature>
<keyword evidence="2" id="KW-0472">Membrane</keyword>
<accession>A0A507QNZ1</accession>
<dbReference type="EMBL" id="VIFY01000118">
    <property type="protein sequence ID" value="TQB70189.1"/>
    <property type="molecule type" value="Genomic_DNA"/>
</dbReference>
<proteinExistence type="predicted"/>
<dbReference type="Proteomes" id="UP000319663">
    <property type="component" value="Unassembled WGS sequence"/>
</dbReference>
<keyword evidence="4" id="KW-1185">Reference proteome</keyword>
<evidence type="ECO:0000256" key="1">
    <source>
        <dbReference type="SAM" id="MobiDB-lite"/>
    </source>
</evidence>
<comment type="caution">
    <text evidence="3">The sequence shown here is derived from an EMBL/GenBank/DDBJ whole genome shotgun (WGS) entry which is preliminary data.</text>
</comment>
<feature type="compositionally biased region" description="Basic and acidic residues" evidence="1">
    <location>
        <begin position="297"/>
        <end position="312"/>
    </location>
</feature>
<evidence type="ECO:0000313" key="3">
    <source>
        <dbReference type="EMBL" id="TQB70189.1"/>
    </source>
</evidence>
<sequence length="392" mass="43643">MRRLSMTLHPPEPVLSSDDEAFLQKLAAESSSGNGQAGAAEMELGEELNKRRGEAEAEQKAPAAALNETRRPSISGLVRTWTWVRTRSIYRKKDVTPPGKSSTNGRDEDMTEVLDRLNLAAVNNRAFSISNETQELLWKFKLVLKDLVNGVPTAYKDLEILLRNSDKQLQQTYSKLPGFLRKLIEKLPEKWMQGLAPEAVAAASELAGSSSGNDQATATAQGTKLKLPSLRELVEKPAAITAMLRSIKAFLKARFPAAMGMNVLWSLALFTLLFVLWYCYKRGREERLQTETNRLVPQEESRATNEPPREESGGDQIRPQPETETETDEVQPLASTLATMKGTDQSDNGLNKTTDNIHAAVPVPQRMRSRLARWSRTTRKPSTVKIEPYPGT</sequence>
<gene>
    <name evidence="3" type="ORF">MPDQ_000792</name>
</gene>
<feature type="region of interest" description="Disordered" evidence="1">
    <location>
        <begin position="291"/>
        <end position="392"/>
    </location>
</feature>
<name>A0A507QNZ1_MONPU</name>
<feature type="region of interest" description="Disordered" evidence="1">
    <location>
        <begin position="26"/>
        <end position="68"/>
    </location>
</feature>
<reference evidence="3 4" key="1">
    <citation type="submission" date="2019-06" db="EMBL/GenBank/DDBJ databases">
        <title>Wine fermentation using esterase from Monascus purpureus.</title>
        <authorList>
            <person name="Geng C."/>
            <person name="Zhang Y."/>
        </authorList>
    </citation>
    <scope>NUCLEOTIDE SEQUENCE [LARGE SCALE GENOMIC DNA]</scope>
    <source>
        <strain evidence="3">HQ1</strain>
    </source>
</reference>
<feature type="compositionally biased region" description="Basic and acidic residues" evidence="1">
    <location>
        <begin position="47"/>
        <end position="59"/>
    </location>
</feature>
<organism evidence="3 4">
    <name type="scientific">Monascus purpureus</name>
    <name type="common">Red mold</name>
    <name type="synonym">Monascus anka</name>
    <dbReference type="NCBI Taxonomy" id="5098"/>
    <lineage>
        <taxon>Eukaryota</taxon>
        <taxon>Fungi</taxon>
        <taxon>Dikarya</taxon>
        <taxon>Ascomycota</taxon>
        <taxon>Pezizomycotina</taxon>
        <taxon>Eurotiomycetes</taxon>
        <taxon>Eurotiomycetidae</taxon>
        <taxon>Eurotiales</taxon>
        <taxon>Aspergillaceae</taxon>
        <taxon>Monascus</taxon>
    </lineage>
</organism>
<keyword evidence="2" id="KW-1133">Transmembrane helix</keyword>
<dbReference type="STRING" id="5098.A0A507QNZ1"/>
<evidence type="ECO:0000313" key="4">
    <source>
        <dbReference type="Proteomes" id="UP000319663"/>
    </source>
</evidence>